<reference evidence="2" key="1">
    <citation type="submission" date="2023-01" db="EMBL/GenBank/DDBJ databases">
        <authorList>
            <person name="Van Ghelder C."/>
            <person name="Rancurel C."/>
        </authorList>
    </citation>
    <scope>NUCLEOTIDE SEQUENCE</scope>
    <source>
        <strain evidence="2">CNCM I-4278</strain>
    </source>
</reference>
<name>A0A9W4XCY2_9PLEO</name>
<comment type="caution">
    <text evidence="2">The sequence shown here is derived from an EMBL/GenBank/DDBJ whole genome shotgun (WGS) entry which is preliminary data.</text>
</comment>
<accession>A0A9W4XCY2</accession>
<feature type="region of interest" description="Disordered" evidence="1">
    <location>
        <begin position="51"/>
        <end position="72"/>
    </location>
</feature>
<evidence type="ECO:0000313" key="3">
    <source>
        <dbReference type="Proteomes" id="UP001152607"/>
    </source>
</evidence>
<keyword evidence="3" id="KW-1185">Reference proteome</keyword>
<organism evidence="2 3">
    <name type="scientific">Periconia digitata</name>
    <dbReference type="NCBI Taxonomy" id="1303443"/>
    <lineage>
        <taxon>Eukaryota</taxon>
        <taxon>Fungi</taxon>
        <taxon>Dikarya</taxon>
        <taxon>Ascomycota</taxon>
        <taxon>Pezizomycotina</taxon>
        <taxon>Dothideomycetes</taxon>
        <taxon>Pleosporomycetidae</taxon>
        <taxon>Pleosporales</taxon>
        <taxon>Massarineae</taxon>
        <taxon>Periconiaceae</taxon>
        <taxon>Periconia</taxon>
    </lineage>
</organism>
<dbReference type="EMBL" id="CAOQHR010000001">
    <property type="protein sequence ID" value="CAI6232160.1"/>
    <property type="molecule type" value="Genomic_DNA"/>
</dbReference>
<protein>
    <submittedName>
        <fullName evidence="2">Uncharacterized protein</fullName>
    </submittedName>
</protein>
<dbReference type="Proteomes" id="UP001152607">
    <property type="component" value="Unassembled WGS sequence"/>
</dbReference>
<evidence type="ECO:0000256" key="1">
    <source>
        <dbReference type="SAM" id="MobiDB-lite"/>
    </source>
</evidence>
<gene>
    <name evidence="2" type="ORF">PDIGIT_LOCUS259</name>
</gene>
<proteinExistence type="predicted"/>
<dbReference type="AlphaFoldDB" id="A0A9W4XCY2"/>
<evidence type="ECO:0000313" key="2">
    <source>
        <dbReference type="EMBL" id="CAI6232160.1"/>
    </source>
</evidence>
<sequence length="72" mass="7846">MRSPLLTDDVATVDASQALGSLYCKYLCSIWNVTGNMETLLLIPAQPEYQAQPGGTRNATTTTTLKKSHCQK</sequence>